<evidence type="ECO:0000313" key="3">
    <source>
        <dbReference type="Proteomes" id="UP000243401"/>
    </source>
</evidence>
<feature type="transmembrane region" description="Helical" evidence="1">
    <location>
        <begin position="158"/>
        <end position="182"/>
    </location>
</feature>
<organism evidence="2 3">
    <name type="scientific">Escherichia coli H605</name>
    <dbReference type="NCBI Taxonomy" id="656410"/>
    <lineage>
        <taxon>Bacteria</taxon>
        <taxon>Pseudomonadati</taxon>
        <taxon>Pseudomonadota</taxon>
        <taxon>Gammaproteobacteria</taxon>
        <taxon>Enterobacterales</taxon>
        <taxon>Enterobacteriaceae</taxon>
        <taxon>Escherichia</taxon>
    </lineage>
</organism>
<reference evidence="2 3" key="1">
    <citation type="submission" date="2010-04" db="EMBL/GenBank/DDBJ databases">
        <title>The Genome Sequence of Escherichia coli H605.</title>
        <authorList>
            <consortium name="The Broad Institute Genome Sequencing Platform"/>
            <consortium name="The Broad Institute Genome Sequencing Center for Infectious Disease"/>
            <person name="Feldgarden M."/>
            <person name="Gordon D.M."/>
            <person name="Johnson J.R."/>
            <person name="Johnston B.D."/>
            <person name="Young S."/>
            <person name="Zeng Q."/>
            <person name="Koehrsen M."/>
            <person name="Alvarado L."/>
            <person name="Berlin A.M."/>
            <person name="Borenstein D."/>
            <person name="Chapman S.B."/>
            <person name="Chen Z."/>
            <person name="Engels R."/>
            <person name="Freedman E."/>
            <person name="Gellesch M."/>
            <person name="Goldberg J."/>
            <person name="Griggs A."/>
            <person name="Gujja S."/>
            <person name="Heilman E.R."/>
            <person name="Heiman D.I."/>
            <person name="Hepburn T.A."/>
            <person name="Howarth C."/>
            <person name="Jen D."/>
            <person name="Larson L."/>
            <person name="Mehta T."/>
            <person name="Park D."/>
            <person name="Pearson M."/>
            <person name="Richards J."/>
            <person name="Roberts A."/>
            <person name="Saif S."/>
            <person name="Shea T.D."/>
            <person name="Shenoy N."/>
            <person name="Sisk P."/>
            <person name="Stolte C."/>
            <person name="Sykes S.N."/>
            <person name="Walk T."/>
            <person name="White J."/>
            <person name="Yandava C."/>
            <person name="Haas B."/>
            <person name="Henn M.R."/>
            <person name="Nusbaum C."/>
            <person name="Birren B."/>
        </authorList>
    </citation>
    <scope>NUCLEOTIDE SEQUENCE [LARGE SCALE GENOMIC DNA]</scope>
    <source>
        <strain evidence="2 3">H605</strain>
    </source>
</reference>
<feature type="transmembrane region" description="Helical" evidence="1">
    <location>
        <begin position="25"/>
        <end position="44"/>
    </location>
</feature>
<keyword evidence="1" id="KW-0812">Transmembrane</keyword>
<feature type="transmembrane region" description="Helical" evidence="1">
    <location>
        <begin position="306"/>
        <end position="323"/>
    </location>
</feature>
<feature type="transmembrane region" description="Helical" evidence="1">
    <location>
        <begin position="85"/>
        <end position="105"/>
    </location>
</feature>
<name>A0AAJ3NYU8_ECOLX</name>
<evidence type="ECO:0000256" key="1">
    <source>
        <dbReference type="SAM" id="Phobius"/>
    </source>
</evidence>
<comment type="caution">
    <text evidence="2">The sequence shown here is derived from an EMBL/GenBank/DDBJ whole genome shotgun (WGS) entry which is preliminary data.</text>
</comment>
<dbReference type="AlphaFoldDB" id="A0AAJ3NYU8"/>
<accession>A0AAJ3NYU8</accession>
<evidence type="ECO:0000313" key="2">
    <source>
        <dbReference type="EMBL" id="OSL48248.1"/>
    </source>
</evidence>
<dbReference type="InterPro" id="IPR049458">
    <property type="entry name" value="EpsG-like"/>
</dbReference>
<dbReference type="EMBL" id="ADJX01000003">
    <property type="protein sequence ID" value="OSL48248.1"/>
    <property type="molecule type" value="Genomic_DNA"/>
</dbReference>
<keyword evidence="1" id="KW-0472">Membrane</keyword>
<feature type="transmembrane region" description="Helical" evidence="1">
    <location>
        <begin position="189"/>
        <end position="207"/>
    </location>
</feature>
<dbReference type="Proteomes" id="UP000243401">
    <property type="component" value="Unassembled WGS sequence"/>
</dbReference>
<dbReference type="Pfam" id="PF14897">
    <property type="entry name" value="EpsG"/>
    <property type="match status" value="1"/>
</dbReference>
<feature type="transmembrane region" description="Helical" evidence="1">
    <location>
        <begin position="281"/>
        <end position="299"/>
    </location>
</feature>
<sequence>MVTYILEYVCIMIKNSPKYKHDKNLISIIYLFFVLTLIIGFIVANTQFLGKSRDYNNYIQIFSGEEGGGVLELFYRGLMLITNSYEAIIFIILTCSFFIKARFLANYPRNFSGLTLFFIYYVCVALWVLDYTQFRNGLCISILMFSVYYLFINKPIYFYFSVFCAIATHWSALPFLFLYPFVYSSKIRCFGYFCFSILVLLAISGEGKEFIYLIRNFGVGQKIGNEAGVNLINSLSLTAITWFIISYISIIRNERPFLRFFFCYGIMQYVTFSLFSLPVMAFRILEMYFFLMLTIGVFIKQKTNYYFIFFKLLILLYLTYYYHMVFGVLNVSG</sequence>
<keyword evidence="1" id="KW-1133">Transmembrane helix</keyword>
<proteinExistence type="predicted"/>
<feature type="transmembrane region" description="Helical" evidence="1">
    <location>
        <begin position="111"/>
        <end position="129"/>
    </location>
</feature>
<protein>
    <submittedName>
        <fullName evidence="2">Uncharacterized protein</fullName>
    </submittedName>
</protein>
<feature type="transmembrane region" description="Helical" evidence="1">
    <location>
        <begin position="227"/>
        <end position="250"/>
    </location>
</feature>
<feature type="transmembrane region" description="Helical" evidence="1">
    <location>
        <begin position="257"/>
        <end position="275"/>
    </location>
</feature>
<gene>
    <name evidence="2" type="ORF">EATG_02956</name>
</gene>